<evidence type="ECO:0000256" key="1">
    <source>
        <dbReference type="SAM" id="MobiDB-lite"/>
    </source>
</evidence>
<comment type="caution">
    <text evidence="2">The sequence shown here is derived from an EMBL/GenBank/DDBJ whole genome shotgun (WGS) entry which is preliminary data.</text>
</comment>
<dbReference type="InterPro" id="IPR007789">
    <property type="entry name" value="DUF688"/>
</dbReference>
<dbReference type="EMBL" id="CM017875">
    <property type="protein sequence ID" value="KAG1338050.1"/>
    <property type="molecule type" value="Genomic_DNA"/>
</dbReference>
<feature type="region of interest" description="Disordered" evidence="1">
    <location>
        <begin position="1"/>
        <end position="124"/>
    </location>
</feature>
<protein>
    <submittedName>
        <fullName evidence="2">Uncharacterized protein</fullName>
    </submittedName>
</protein>
<reference evidence="2" key="2">
    <citation type="submission" date="2019-07" db="EMBL/GenBank/DDBJ databases">
        <authorList>
            <person name="Yang Y."/>
            <person name="Bocs S."/>
            <person name="Baudouin L."/>
        </authorList>
    </citation>
    <scope>NUCLEOTIDE SEQUENCE</scope>
    <source>
        <tissue evidence="2">Spear leaf of Hainan Tall coconut</tissue>
    </source>
</reference>
<dbReference type="AlphaFoldDB" id="A0A8K0I4Y6"/>
<evidence type="ECO:0000313" key="3">
    <source>
        <dbReference type="Proteomes" id="UP000797356"/>
    </source>
</evidence>
<dbReference type="Proteomes" id="UP000797356">
    <property type="component" value="Chromosome 4"/>
</dbReference>
<accession>A0A8K0I4Y6</accession>
<organism evidence="2 3">
    <name type="scientific">Cocos nucifera</name>
    <name type="common">Coconut palm</name>
    <dbReference type="NCBI Taxonomy" id="13894"/>
    <lineage>
        <taxon>Eukaryota</taxon>
        <taxon>Viridiplantae</taxon>
        <taxon>Streptophyta</taxon>
        <taxon>Embryophyta</taxon>
        <taxon>Tracheophyta</taxon>
        <taxon>Spermatophyta</taxon>
        <taxon>Magnoliopsida</taxon>
        <taxon>Liliopsida</taxon>
        <taxon>Arecaceae</taxon>
        <taxon>Arecoideae</taxon>
        <taxon>Cocoseae</taxon>
        <taxon>Attaleinae</taxon>
        <taxon>Cocos</taxon>
    </lineage>
</organism>
<evidence type="ECO:0000313" key="2">
    <source>
        <dbReference type="EMBL" id="KAG1338050.1"/>
    </source>
</evidence>
<name>A0A8K0I4Y6_COCNU</name>
<keyword evidence="3" id="KW-1185">Reference proteome</keyword>
<feature type="region of interest" description="Disordered" evidence="1">
    <location>
        <begin position="265"/>
        <end position="294"/>
    </location>
</feature>
<dbReference type="OrthoDB" id="767768at2759"/>
<proteinExistence type="predicted"/>
<dbReference type="PANTHER" id="PTHR35829">
    <property type="entry name" value="OS05G0470900 PROTEIN"/>
    <property type="match status" value="1"/>
</dbReference>
<reference evidence="2" key="1">
    <citation type="journal article" date="2017" name="Gigascience">
        <title>The genome draft of coconut (Cocos nucifera).</title>
        <authorList>
            <person name="Xiao Y."/>
            <person name="Xu P."/>
            <person name="Fan H."/>
            <person name="Baudouin L."/>
            <person name="Xia W."/>
            <person name="Bocs S."/>
            <person name="Xu J."/>
            <person name="Li Q."/>
            <person name="Guo A."/>
            <person name="Zhou L."/>
            <person name="Li J."/>
            <person name="Wu Y."/>
            <person name="Ma Z."/>
            <person name="Armero A."/>
            <person name="Issali A.E."/>
            <person name="Liu N."/>
            <person name="Peng M."/>
            <person name="Yang Y."/>
        </authorList>
    </citation>
    <scope>NUCLEOTIDE SEQUENCE</scope>
    <source>
        <tissue evidence="2">Spear leaf of Hainan Tall coconut</tissue>
    </source>
</reference>
<dbReference type="PANTHER" id="PTHR35829:SF3">
    <property type="entry name" value="OS05G0470900 PROTEIN"/>
    <property type="match status" value="1"/>
</dbReference>
<feature type="compositionally biased region" description="Acidic residues" evidence="1">
    <location>
        <begin position="111"/>
        <end position="124"/>
    </location>
</feature>
<feature type="compositionally biased region" description="Pro residues" evidence="1">
    <location>
        <begin position="79"/>
        <end position="88"/>
    </location>
</feature>
<sequence length="388" mass="42398">METRSTRGKPLEQLNLHAPLKSTRRSSSSVDTISMSHSNSVRVSSTEASQRVPFVWESSPGVPKDAGRTGLSSNRDQGPVPPKPPPNQWRPLGEDHSNNANGRHRSHGTDDGNDGDIDMCSDGTEDGDVFSDALEKISLSESLAITRRLSSCHTEPMVNRAPSFIMNRFLPAASALANSSAISSTTHKHWSRRAPPSCSHPSQKELTKMRTRHRMHDARLQVPYFPHGEDRTDVPSKACGLMLFFPWSLKPMVCGFKSPGRCRTPRANLSVAPRKTIQGSSDGPSSEVEDDGGGYEDKLSIKACHSPGWGLPFLQTSRLIKGGRNGDKGKAKAFRVPGELESRCGRSQNRADGGGGVRERKSAVWSLPQLRSPSESWLSNNVLDTMKK</sequence>
<dbReference type="Pfam" id="PF05097">
    <property type="entry name" value="DUF688"/>
    <property type="match status" value="1"/>
</dbReference>
<feature type="compositionally biased region" description="Low complexity" evidence="1">
    <location>
        <begin position="34"/>
        <end position="45"/>
    </location>
</feature>
<gene>
    <name evidence="2" type="ORF">COCNU_04G003560</name>
</gene>